<dbReference type="InterPro" id="IPR011129">
    <property type="entry name" value="CSD"/>
</dbReference>
<dbReference type="InterPro" id="IPR010718">
    <property type="entry name" value="DUF1294"/>
</dbReference>
<evidence type="ECO:0000313" key="4">
    <source>
        <dbReference type="EMBL" id="QKJ65899.1"/>
    </source>
</evidence>
<accession>A0A6M8SSR2</accession>
<protein>
    <submittedName>
        <fullName evidence="4">DUF1294 domain-containing protein</fullName>
    </submittedName>
</protein>
<evidence type="ECO:0000256" key="2">
    <source>
        <dbReference type="SAM" id="Phobius"/>
    </source>
</evidence>
<evidence type="ECO:0000259" key="3">
    <source>
        <dbReference type="PROSITE" id="PS51857"/>
    </source>
</evidence>
<proteinExistence type="predicted"/>
<keyword evidence="2" id="KW-1133">Transmembrane helix</keyword>
<dbReference type="Pfam" id="PF06961">
    <property type="entry name" value="DUF1294"/>
    <property type="match status" value="1"/>
</dbReference>
<keyword evidence="1" id="KW-0597">Phosphoprotein</keyword>
<feature type="transmembrane region" description="Helical" evidence="2">
    <location>
        <begin position="106"/>
        <end position="125"/>
    </location>
</feature>
<dbReference type="EMBL" id="CP054143">
    <property type="protein sequence ID" value="QKJ65899.1"/>
    <property type="molecule type" value="Genomic_DNA"/>
</dbReference>
<organism evidence="4 5">
    <name type="scientific">Deefgea piscis</name>
    <dbReference type="NCBI Taxonomy" id="2739061"/>
    <lineage>
        <taxon>Bacteria</taxon>
        <taxon>Pseudomonadati</taxon>
        <taxon>Pseudomonadota</taxon>
        <taxon>Betaproteobacteria</taxon>
        <taxon>Neisseriales</taxon>
        <taxon>Chitinibacteraceae</taxon>
        <taxon>Deefgea</taxon>
    </lineage>
</organism>
<feature type="domain" description="CSD" evidence="3">
    <location>
        <begin position="2"/>
        <end position="70"/>
    </location>
</feature>
<feature type="transmembrane region" description="Helical" evidence="2">
    <location>
        <begin position="174"/>
        <end position="197"/>
    </location>
</feature>
<dbReference type="AlphaFoldDB" id="A0A6M8SSR2"/>
<keyword evidence="5" id="KW-1185">Reference proteome</keyword>
<dbReference type="GO" id="GO:0003730">
    <property type="term" value="F:mRNA 3'-UTR binding"/>
    <property type="evidence" value="ECO:0007669"/>
    <property type="project" value="TreeGrafter"/>
</dbReference>
<dbReference type="SMART" id="SM00357">
    <property type="entry name" value="CSP"/>
    <property type="match status" value="1"/>
</dbReference>
<dbReference type="PANTHER" id="PTHR12962:SF1">
    <property type="entry name" value="COLD SHOCK DOMAIN-CONTAINING PROTEIN CG9705"/>
    <property type="match status" value="1"/>
</dbReference>
<keyword evidence="2" id="KW-0812">Transmembrane</keyword>
<dbReference type="Gene3D" id="2.40.50.140">
    <property type="entry name" value="Nucleic acid-binding proteins"/>
    <property type="match status" value="1"/>
</dbReference>
<keyword evidence="2" id="KW-0472">Membrane</keyword>
<evidence type="ECO:0000313" key="5">
    <source>
        <dbReference type="Proteomes" id="UP000504844"/>
    </source>
</evidence>
<reference evidence="4 5" key="1">
    <citation type="submission" date="2020-05" db="EMBL/GenBank/DDBJ databases">
        <title>Complete genome sequence of Deefgea sp. D17.</title>
        <authorList>
            <person name="Bae J.-W."/>
            <person name="Han J.E."/>
        </authorList>
    </citation>
    <scope>NUCLEOTIDE SEQUENCE [LARGE SCALE GENOMIC DNA]</scope>
    <source>
        <strain evidence="4 5">D17</strain>
    </source>
</reference>
<dbReference type="Proteomes" id="UP000504844">
    <property type="component" value="Chromosome"/>
</dbReference>
<dbReference type="PANTHER" id="PTHR12962">
    <property type="entry name" value="CALCIUM-REGULATED HEAT STABLE PROTEIN CRHSP-24-RELATED"/>
    <property type="match status" value="1"/>
</dbReference>
<dbReference type="PROSITE" id="PS51857">
    <property type="entry name" value="CSD_2"/>
    <property type="match status" value="1"/>
</dbReference>
<dbReference type="InterPro" id="IPR012340">
    <property type="entry name" value="NA-bd_OB-fold"/>
</dbReference>
<dbReference type="SUPFAM" id="SSF50249">
    <property type="entry name" value="Nucleic acid-binding proteins"/>
    <property type="match status" value="1"/>
</dbReference>
<dbReference type="GO" id="GO:0043488">
    <property type="term" value="P:regulation of mRNA stability"/>
    <property type="evidence" value="ECO:0007669"/>
    <property type="project" value="TreeGrafter"/>
</dbReference>
<dbReference type="KEGG" id="dee:HQN60_03710"/>
<feature type="transmembrane region" description="Helical" evidence="2">
    <location>
        <begin position="82"/>
        <end position="100"/>
    </location>
</feature>
<sequence length="200" mass="22351">MIKNGKLIQWNDDKGFGFVSTENGERYFLHIKAIKRTTKGRPQIGDIVTFEAGRDGQGRLLALAAVVSQLARPIKKKVTSSGWDLIDSLTLLLLILWPALIWRSGLGQLILPVVLLLSICAFIAYGRDKTQAQNQERRIPEDTLHGWALLGGWPGAWIAQRVFRHKTQKGSFRWTYLLTVIGNLVGLWFLPVVYAAATSA</sequence>
<dbReference type="GO" id="GO:0005829">
    <property type="term" value="C:cytosol"/>
    <property type="evidence" value="ECO:0007669"/>
    <property type="project" value="UniProtKB-ARBA"/>
</dbReference>
<evidence type="ECO:0000256" key="1">
    <source>
        <dbReference type="ARBA" id="ARBA00022553"/>
    </source>
</evidence>
<gene>
    <name evidence="4" type="ORF">HQN60_03710</name>
</gene>
<dbReference type="Pfam" id="PF00313">
    <property type="entry name" value="CSD"/>
    <property type="match status" value="1"/>
</dbReference>
<dbReference type="RefSeq" id="WP_173532407.1">
    <property type="nucleotide sequence ID" value="NZ_CP054143.1"/>
</dbReference>
<dbReference type="InterPro" id="IPR052069">
    <property type="entry name" value="Ca-reg_mRNA-binding_domain"/>
</dbReference>
<name>A0A6M8SSR2_9NEIS</name>
<dbReference type="InterPro" id="IPR002059">
    <property type="entry name" value="CSP_DNA-bd"/>
</dbReference>